<dbReference type="SUPFAM" id="SSF89447">
    <property type="entry name" value="AbrB/MazE/MraZ-like"/>
    <property type="match status" value="1"/>
</dbReference>
<dbReference type="InterPro" id="IPR037914">
    <property type="entry name" value="SpoVT-AbrB_sf"/>
</dbReference>
<gene>
    <name evidence="1" type="ORF">A2799_00725</name>
</gene>
<comment type="caution">
    <text evidence="1">The sequence shown here is derived from an EMBL/GenBank/DDBJ whole genome shotgun (WGS) entry which is preliminary data.</text>
</comment>
<reference evidence="1 2" key="1">
    <citation type="journal article" date="2016" name="Nat. Commun.">
        <title>Thousands of microbial genomes shed light on interconnected biogeochemical processes in an aquifer system.</title>
        <authorList>
            <person name="Anantharaman K."/>
            <person name="Brown C.T."/>
            <person name="Hug L.A."/>
            <person name="Sharon I."/>
            <person name="Castelle C.J."/>
            <person name="Probst A.J."/>
            <person name="Thomas B.C."/>
            <person name="Singh A."/>
            <person name="Wilkins M.J."/>
            <person name="Karaoz U."/>
            <person name="Brodie E.L."/>
            <person name="Williams K.H."/>
            <person name="Hubbard S.S."/>
            <person name="Banfield J.F."/>
        </authorList>
    </citation>
    <scope>NUCLEOTIDE SEQUENCE [LARGE SCALE GENOMIC DNA]</scope>
</reference>
<dbReference type="Proteomes" id="UP000176850">
    <property type="component" value="Unassembled WGS sequence"/>
</dbReference>
<evidence type="ECO:0008006" key="3">
    <source>
        <dbReference type="Google" id="ProtNLM"/>
    </source>
</evidence>
<organism evidence="1 2">
    <name type="scientific">Candidatus Roizmanbacteria bacterium RIFCSPHIGHO2_01_FULL_39_24</name>
    <dbReference type="NCBI Taxonomy" id="1802032"/>
    <lineage>
        <taxon>Bacteria</taxon>
        <taxon>Candidatus Roizmaniibacteriota</taxon>
    </lineage>
</organism>
<sequence length="89" mass="10356">MTNIQGTAIIRDRGQLTIPDKIREALKWSTPNSVVSLTTTSKNELIISTYKEQEQVNWPEIWARIKRSRSYKGKRGNLSRFIALDRENH</sequence>
<evidence type="ECO:0000313" key="2">
    <source>
        <dbReference type="Proteomes" id="UP000176850"/>
    </source>
</evidence>
<protein>
    <recommendedName>
        <fullName evidence="3">SpoVT-AbrB domain-containing protein</fullName>
    </recommendedName>
</protein>
<dbReference type="EMBL" id="MFZH01000031">
    <property type="protein sequence ID" value="OGK18492.1"/>
    <property type="molecule type" value="Genomic_DNA"/>
</dbReference>
<proteinExistence type="predicted"/>
<accession>A0A1F7GIW2</accession>
<name>A0A1F7GIW2_9BACT</name>
<dbReference type="AlphaFoldDB" id="A0A1F7GIW2"/>
<evidence type="ECO:0000313" key="1">
    <source>
        <dbReference type="EMBL" id="OGK18492.1"/>
    </source>
</evidence>